<name>A0A919PL17_9ACTN</name>
<dbReference type="Proteomes" id="UP000660611">
    <property type="component" value="Unassembled WGS sequence"/>
</dbReference>
<dbReference type="RefSeq" id="WP_203848415.1">
    <property type="nucleotide sequence ID" value="NZ_BAAAVW010000015.1"/>
</dbReference>
<comment type="similarity">
    <text evidence="1">Belongs to the WXG100 family.</text>
</comment>
<comment type="caution">
    <text evidence="2">The sequence shown here is derived from an EMBL/GenBank/DDBJ whole genome shotgun (WGS) entry which is preliminary data.</text>
</comment>
<gene>
    <name evidence="2" type="ORF">Dsi01nite_046920</name>
</gene>
<dbReference type="AlphaFoldDB" id="A0A919PL17"/>
<dbReference type="InterPro" id="IPR036689">
    <property type="entry name" value="ESAT-6-like_sf"/>
</dbReference>
<reference evidence="2" key="1">
    <citation type="submission" date="2021-01" db="EMBL/GenBank/DDBJ databases">
        <title>Whole genome shotgun sequence of Dactylosporangium siamense NBRC 106093.</title>
        <authorList>
            <person name="Komaki H."/>
            <person name="Tamura T."/>
        </authorList>
    </citation>
    <scope>NUCLEOTIDE SEQUENCE</scope>
    <source>
        <strain evidence="2">NBRC 106093</strain>
    </source>
</reference>
<sequence>MAEKVNAVTSQLLAAAKDADQTAENITASLARLMGQLDELPGGFKGAAANMFESAKLTMKSKLDGITDALHTVSNGIQTSSHQFEYADSEAEAEVSKIIAALGGA</sequence>
<organism evidence="2 3">
    <name type="scientific">Dactylosporangium siamense</name>
    <dbReference type="NCBI Taxonomy" id="685454"/>
    <lineage>
        <taxon>Bacteria</taxon>
        <taxon>Bacillati</taxon>
        <taxon>Actinomycetota</taxon>
        <taxon>Actinomycetes</taxon>
        <taxon>Micromonosporales</taxon>
        <taxon>Micromonosporaceae</taxon>
        <taxon>Dactylosporangium</taxon>
    </lineage>
</organism>
<evidence type="ECO:0000313" key="2">
    <source>
        <dbReference type="EMBL" id="GIG46651.1"/>
    </source>
</evidence>
<protein>
    <recommendedName>
        <fullName evidence="1">ESAT-6-like protein</fullName>
    </recommendedName>
</protein>
<keyword evidence="3" id="KW-1185">Reference proteome</keyword>
<dbReference type="EMBL" id="BONQ01000073">
    <property type="protein sequence ID" value="GIG46651.1"/>
    <property type="molecule type" value="Genomic_DNA"/>
</dbReference>
<dbReference type="InterPro" id="IPR010310">
    <property type="entry name" value="T7SS_ESAT-6-like"/>
</dbReference>
<dbReference type="Pfam" id="PF06013">
    <property type="entry name" value="WXG100"/>
    <property type="match status" value="1"/>
</dbReference>
<dbReference type="NCBIfam" id="TIGR03930">
    <property type="entry name" value="WXG100_ESAT6"/>
    <property type="match status" value="1"/>
</dbReference>
<accession>A0A919PL17</accession>
<dbReference type="Gene3D" id="1.10.287.1060">
    <property type="entry name" value="ESAT-6-like"/>
    <property type="match status" value="1"/>
</dbReference>
<proteinExistence type="inferred from homology"/>
<evidence type="ECO:0000313" key="3">
    <source>
        <dbReference type="Proteomes" id="UP000660611"/>
    </source>
</evidence>
<evidence type="ECO:0000256" key="1">
    <source>
        <dbReference type="RuleBase" id="RU362001"/>
    </source>
</evidence>
<dbReference type="SUPFAM" id="SSF140453">
    <property type="entry name" value="EsxAB dimer-like"/>
    <property type="match status" value="1"/>
</dbReference>